<organism evidence="2 3">
    <name type="scientific">Populus alba x Populus x berolinensis</name>
    <dbReference type="NCBI Taxonomy" id="444605"/>
    <lineage>
        <taxon>Eukaryota</taxon>
        <taxon>Viridiplantae</taxon>
        <taxon>Streptophyta</taxon>
        <taxon>Embryophyta</taxon>
        <taxon>Tracheophyta</taxon>
        <taxon>Spermatophyta</taxon>
        <taxon>Magnoliopsida</taxon>
        <taxon>eudicotyledons</taxon>
        <taxon>Gunneridae</taxon>
        <taxon>Pentapetalae</taxon>
        <taxon>rosids</taxon>
        <taxon>fabids</taxon>
        <taxon>Malpighiales</taxon>
        <taxon>Salicaceae</taxon>
        <taxon>Saliceae</taxon>
        <taxon>Populus</taxon>
    </lineage>
</organism>
<evidence type="ECO:0000313" key="2">
    <source>
        <dbReference type="EMBL" id="KAJ6976366.1"/>
    </source>
</evidence>
<name>A0AAD6M085_9ROSI</name>
<evidence type="ECO:0000256" key="1">
    <source>
        <dbReference type="SAM" id="MobiDB-lite"/>
    </source>
</evidence>
<dbReference type="Proteomes" id="UP001164929">
    <property type="component" value="Chromosome 12"/>
</dbReference>
<reference evidence="2" key="1">
    <citation type="journal article" date="2023" name="Mol. Ecol. Resour.">
        <title>Chromosome-level genome assembly of a triploid poplar Populus alba 'Berolinensis'.</title>
        <authorList>
            <person name="Chen S."/>
            <person name="Yu Y."/>
            <person name="Wang X."/>
            <person name="Wang S."/>
            <person name="Zhang T."/>
            <person name="Zhou Y."/>
            <person name="He R."/>
            <person name="Meng N."/>
            <person name="Wang Y."/>
            <person name="Liu W."/>
            <person name="Liu Z."/>
            <person name="Liu J."/>
            <person name="Guo Q."/>
            <person name="Huang H."/>
            <person name="Sederoff R.R."/>
            <person name="Wang G."/>
            <person name="Qu G."/>
            <person name="Chen S."/>
        </authorList>
    </citation>
    <scope>NUCLEOTIDE SEQUENCE</scope>
    <source>
        <strain evidence="2">SC-2020</strain>
    </source>
</reference>
<sequence length="128" mass="13460">MASSLTDTCTKSHGGVDGGPSEDQSTTGLGVEASTLNNGLAYDVSRPIARLGAVTSTLNGGVRMTWFKCTFKIIKREPWTVVDFAQGDYQVACQKLHDQSSVSAAIVALVHRNLAGEASCNIAFARGP</sequence>
<gene>
    <name evidence="2" type="ORF">NC653_028479</name>
</gene>
<feature type="compositionally biased region" description="Polar residues" evidence="1">
    <location>
        <begin position="1"/>
        <end position="11"/>
    </location>
</feature>
<comment type="caution">
    <text evidence="2">The sequence shown here is derived from an EMBL/GenBank/DDBJ whole genome shotgun (WGS) entry which is preliminary data.</text>
</comment>
<protein>
    <submittedName>
        <fullName evidence="2">Uncharacterized protein</fullName>
    </submittedName>
</protein>
<feature type="region of interest" description="Disordered" evidence="1">
    <location>
        <begin position="1"/>
        <end position="30"/>
    </location>
</feature>
<keyword evidence="3" id="KW-1185">Reference proteome</keyword>
<evidence type="ECO:0000313" key="3">
    <source>
        <dbReference type="Proteomes" id="UP001164929"/>
    </source>
</evidence>
<dbReference type="AlphaFoldDB" id="A0AAD6M085"/>
<accession>A0AAD6M085</accession>
<proteinExistence type="predicted"/>
<dbReference type="EMBL" id="JAQIZT010000012">
    <property type="protein sequence ID" value="KAJ6976366.1"/>
    <property type="molecule type" value="Genomic_DNA"/>
</dbReference>